<dbReference type="Proteomes" id="UP000544095">
    <property type="component" value="Unassembled WGS sequence"/>
</dbReference>
<dbReference type="AlphaFoldDB" id="A0A8H5V553"/>
<protein>
    <submittedName>
        <fullName evidence="2">Uncharacterized protein</fullName>
    </submittedName>
</protein>
<gene>
    <name evidence="2" type="ORF">FPANT_434</name>
</gene>
<feature type="region of interest" description="Disordered" evidence="1">
    <location>
        <begin position="1"/>
        <end position="22"/>
    </location>
</feature>
<name>A0A8H5V553_9HYPO</name>
<organism evidence="2 3">
    <name type="scientific">Fusarium pseudoanthophilum</name>
    <dbReference type="NCBI Taxonomy" id="48495"/>
    <lineage>
        <taxon>Eukaryota</taxon>
        <taxon>Fungi</taxon>
        <taxon>Dikarya</taxon>
        <taxon>Ascomycota</taxon>
        <taxon>Pezizomycotina</taxon>
        <taxon>Sordariomycetes</taxon>
        <taxon>Hypocreomycetidae</taxon>
        <taxon>Hypocreales</taxon>
        <taxon>Nectriaceae</taxon>
        <taxon>Fusarium</taxon>
        <taxon>Fusarium fujikuroi species complex</taxon>
    </lineage>
</organism>
<evidence type="ECO:0000313" key="3">
    <source>
        <dbReference type="Proteomes" id="UP000544095"/>
    </source>
</evidence>
<proteinExistence type="predicted"/>
<evidence type="ECO:0000313" key="2">
    <source>
        <dbReference type="EMBL" id="KAF5608674.1"/>
    </source>
</evidence>
<sequence length="113" mass="12910">MPHNELTPNVSARRRCVTQGTDGRQDAVSMMEDLQLEVAELKQQQKADHAHTMGVRTDLEEHKTKTRVIEIKLCELEKEGQKRKDKNIEDTQAHESAIGGKSESYDADFLHLR</sequence>
<comment type="caution">
    <text evidence="2">The sequence shown here is derived from an EMBL/GenBank/DDBJ whole genome shotgun (WGS) entry which is preliminary data.</text>
</comment>
<evidence type="ECO:0000256" key="1">
    <source>
        <dbReference type="SAM" id="MobiDB-lite"/>
    </source>
</evidence>
<dbReference type="EMBL" id="JAAOAR010000023">
    <property type="protein sequence ID" value="KAF5608674.1"/>
    <property type="molecule type" value="Genomic_DNA"/>
</dbReference>
<accession>A0A8H5V553</accession>
<keyword evidence="3" id="KW-1185">Reference proteome</keyword>
<feature type="compositionally biased region" description="Basic and acidic residues" evidence="1">
    <location>
        <begin position="79"/>
        <end position="93"/>
    </location>
</feature>
<feature type="compositionally biased region" description="Polar residues" evidence="1">
    <location>
        <begin position="1"/>
        <end position="10"/>
    </location>
</feature>
<feature type="region of interest" description="Disordered" evidence="1">
    <location>
        <begin position="79"/>
        <end position="113"/>
    </location>
</feature>
<reference evidence="2 3" key="1">
    <citation type="submission" date="2020-05" db="EMBL/GenBank/DDBJ databases">
        <title>Identification and distribution of gene clusters putatively required for synthesis of sphingolipid metabolism inhibitors in phylogenetically diverse species of the filamentous fungus Fusarium.</title>
        <authorList>
            <person name="Kim H.-S."/>
            <person name="Busman M."/>
            <person name="Brown D.W."/>
            <person name="Divon H."/>
            <person name="Uhlig S."/>
            <person name="Proctor R.H."/>
        </authorList>
    </citation>
    <scope>NUCLEOTIDE SEQUENCE [LARGE SCALE GENOMIC DNA]</scope>
    <source>
        <strain evidence="2 3">NRRL 25211</strain>
    </source>
</reference>